<accession>A0A0F9UA94</accession>
<dbReference type="InterPro" id="IPR026634">
    <property type="entry name" value="TPST-like"/>
</dbReference>
<dbReference type="GO" id="GO:0005794">
    <property type="term" value="C:Golgi apparatus"/>
    <property type="evidence" value="ECO:0007669"/>
    <property type="project" value="UniProtKB-ARBA"/>
</dbReference>
<evidence type="ECO:0000256" key="1">
    <source>
        <dbReference type="ARBA" id="ARBA00022679"/>
    </source>
</evidence>
<dbReference type="GO" id="GO:0008476">
    <property type="term" value="F:protein-tyrosine sulfotransferase activity"/>
    <property type="evidence" value="ECO:0007669"/>
    <property type="project" value="InterPro"/>
</dbReference>
<organism evidence="2">
    <name type="scientific">marine sediment metagenome</name>
    <dbReference type="NCBI Taxonomy" id="412755"/>
    <lineage>
        <taxon>unclassified sequences</taxon>
        <taxon>metagenomes</taxon>
        <taxon>ecological metagenomes</taxon>
    </lineage>
</organism>
<comment type="caution">
    <text evidence="2">The sequence shown here is derived from an EMBL/GenBank/DDBJ whole genome shotgun (WGS) entry which is preliminary data.</text>
</comment>
<dbReference type="InterPro" id="IPR027417">
    <property type="entry name" value="P-loop_NTPase"/>
</dbReference>
<dbReference type="Gene3D" id="3.40.50.300">
    <property type="entry name" value="P-loop containing nucleotide triphosphate hydrolases"/>
    <property type="match status" value="1"/>
</dbReference>
<dbReference type="PANTHER" id="PTHR12788">
    <property type="entry name" value="PROTEIN-TYROSINE SULFOTRANSFERASE 2"/>
    <property type="match status" value="1"/>
</dbReference>
<gene>
    <name evidence="2" type="ORF">LCGC14_0631860</name>
</gene>
<protein>
    <recommendedName>
        <fullName evidence="3">Sulfotransferase domain-containing protein</fullName>
    </recommendedName>
</protein>
<proteinExistence type="predicted"/>
<dbReference type="PANTHER" id="PTHR12788:SF10">
    <property type="entry name" value="PROTEIN-TYROSINE SULFOTRANSFERASE"/>
    <property type="match status" value="1"/>
</dbReference>
<name>A0A0F9UA94_9ZZZZ</name>
<evidence type="ECO:0000313" key="2">
    <source>
        <dbReference type="EMBL" id="KKN50533.1"/>
    </source>
</evidence>
<reference evidence="2" key="1">
    <citation type="journal article" date="2015" name="Nature">
        <title>Complex archaea that bridge the gap between prokaryotes and eukaryotes.</title>
        <authorList>
            <person name="Spang A."/>
            <person name="Saw J.H."/>
            <person name="Jorgensen S.L."/>
            <person name="Zaremba-Niedzwiedzka K."/>
            <person name="Martijn J."/>
            <person name="Lind A.E."/>
            <person name="van Eijk R."/>
            <person name="Schleper C."/>
            <person name="Guy L."/>
            <person name="Ettema T.J."/>
        </authorList>
    </citation>
    <scope>NUCLEOTIDE SEQUENCE</scope>
</reference>
<evidence type="ECO:0008006" key="3">
    <source>
        <dbReference type="Google" id="ProtNLM"/>
    </source>
</evidence>
<dbReference type="AlphaFoldDB" id="A0A0F9UA94"/>
<sequence>MGSDYRYLFIGGLHRSGTSLVARLAAALPGVAGIENAPVPENEGTYLQGAIPHDALSGAPMQFATDPAQHLTEDHPLNRLETRTRLEADWAPWFAPAPWRVEKSPVNLTRMRLLQQLFPLSQFVVVIRHPEAVAAAVAKWVEAPAPALLDHWLDAHERVAQDMARLHSLLVLRYEDVIADPRATSSALAAFLDRPGPVPPFTEVLRDGNAEYPDAQRLSQAQGARAATWGYLPGMGLAADWPAPLSHPLRTIREATRAALSGRS</sequence>
<dbReference type="Pfam" id="PF13469">
    <property type="entry name" value="Sulfotransfer_3"/>
    <property type="match status" value="1"/>
</dbReference>
<keyword evidence="1" id="KW-0808">Transferase</keyword>
<dbReference type="SUPFAM" id="SSF52540">
    <property type="entry name" value="P-loop containing nucleoside triphosphate hydrolases"/>
    <property type="match status" value="1"/>
</dbReference>
<dbReference type="EMBL" id="LAZR01001109">
    <property type="protein sequence ID" value="KKN50533.1"/>
    <property type="molecule type" value="Genomic_DNA"/>
</dbReference>